<dbReference type="InterPro" id="IPR050742">
    <property type="entry name" value="Helicase_Restrict-Modif_Enz"/>
</dbReference>
<dbReference type="InterPro" id="IPR027417">
    <property type="entry name" value="P-loop_NTPase"/>
</dbReference>
<dbReference type="RefSeq" id="WP_377942721.1">
    <property type="nucleotide sequence ID" value="NZ_JBHUCX010000023.1"/>
</dbReference>
<dbReference type="InterPro" id="IPR006935">
    <property type="entry name" value="Helicase/UvrB_N"/>
</dbReference>
<dbReference type="EC" id="3.6.4.-" evidence="3"/>
<reference evidence="4" key="1">
    <citation type="journal article" date="2019" name="Int. J. Syst. Evol. Microbiol.">
        <title>The Global Catalogue of Microorganisms (GCM) 10K type strain sequencing project: providing services to taxonomists for standard genome sequencing and annotation.</title>
        <authorList>
            <consortium name="The Broad Institute Genomics Platform"/>
            <consortium name="The Broad Institute Genome Sequencing Center for Infectious Disease"/>
            <person name="Wu L."/>
            <person name="Ma J."/>
        </authorList>
    </citation>
    <scope>NUCLEOTIDE SEQUENCE [LARGE SCALE GENOMIC DNA]</scope>
    <source>
        <strain evidence="4">CGMCC 1.12286</strain>
    </source>
</reference>
<dbReference type="EMBL" id="JBHUCX010000023">
    <property type="protein sequence ID" value="MFD1674847.1"/>
    <property type="molecule type" value="Genomic_DNA"/>
</dbReference>
<dbReference type="Pfam" id="PF00271">
    <property type="entry name" value="Helicase_C"/>
    <property type="match status" value="1"/>
</dbReference>
<keyword evidence="4" id="KW-1185">Reference proteome</keyword>
<feature type="domain" description="Helicase C-terminal" evidence="2">
    <location>
        <begin position="224"/>
        <end position="406"/>
    </location>
</feature>
<protein>
    <submittedName>
        <fullName evidence="3">DEAD/DEAH box helicase</fullName>
        <ecNumber evidence="3">3.6.4.-</ecNumber>
    </submittedName>
</protein>
<dbReference type="SMART" id="SM00490">
    <property type="entry name" value="HELICc"/>
    <property type="match status" value="1"/>
</dbReference>
<dbReference type="Pfam" id="PF04851">
    <property type="entry name" value="ResIII"/>
    <property type="match status" value="1"/>
</dbReference>
<dbReference type="PROSITE" id="PS51192">
    <property type="entry name" value="HELICASE_ATP_BIND_1"/>
    <property type="match status" value="1"/>
</dbReference>
<dbReference type="SMART" id="SM00487">
    <property type="entry name" value="DEXDc"/>
    <property type="match status" value="1"/>
</dbReference>
<dbReference type="Proteomes" id="UP001597079">
    <property type="component" value="Unassembled WGS sequence"/>
</dbReference>
<gene>
    <name evidence="3" type="ORF">ACFSB2_09065</name>
</gene>
<proteinExistence type="predicted"/>
<name>A0ABW4JEY5_9BACL</name>
<evidence type="ECO:0000313" key="3">
    <source>
        <dbReference type="EMBL" id="MFD1674847.1"/>
    </source>
</evidence>
<evidence type="ECO:0000259" key="2">
    <source>
        <dbReference type="PROSITE" id="PS51194"/>
    </source>
</evidence>
<accession>A0ABW4JEY5</accession>
<organism evidence="3 4">
    <name type="scientific">Alicyclobacillus fodiniaquatilis</name>
    <dbReference type="NCBI Taxonomy" id="1661150"/>
    <lineage>
        <taxon>Bacteria</taxon>
        <taxon>Bacillati</taxon>
        <taxon>Bacillota</taxon>
        <taxon>Bacilli</taxon>
        <taxon>Bacillales</taxon>
        <taxon>Alicyclobacillaceae</taxon>
        <taxon>Alicyclobacillus</taxon>
    </lineage>
</organism>
<keyword evidence="3" id="KW-0547">Nucleotide-binding</keyword>
<dbReference type="PROSITE" id="PS51194">
    <property type="entry name" value="HELICASE_CTER"/>
    <property type="match status" value="1"/>
</dbReference>
<dbReference type="InterPro" id="IPR014001">
    <property type="entry name" value="Helicase_ATP-bd"/>
</dbReference>
<dbReference type="Gene3D" id="3.40.50.300">
    <property type="entry name" value="P-loop containing nucleotide triphosphate hydrolases"/>
    <property type="match status" value="2"/>
</dbReference>
<dbReference type="SUPFAM" id="SSF52540">
    <property type="entry name" value="P-loop containing nucleoside triphosphate hydrolases"/>
    <property type="match status" value="1"/>
</dbReference>
<feature type="domain" description="Helicase ATP-binding" evidence="1">
    <location>
        <begin position="17"/>
        <end position="172"/>
    </location>
</feature>
<evidence type="ECO:0000259" key="1">
    <source>
        <dbReference type="PROSITE" id="PS51192"/>
    </source>
</evidence>
<keyword evidence="3" id="KW-0347">Helicase</keyword>
<comment type="caution">
    <text evidence="3">The sequence shown here is derived from an EMBL/GenBank/DDBJ whole genome shotgun (WGS) entry which is preliminary data.</text>
</comment>
<dbReference type="PANTHER" id="PTHR47396:SF1">
    <property type="entry name" value="ATP-DEPENDENT HELICASE IRC3-RELATED"/>
    <property type="match status" value="1"/>
</dbReference>
<dbReference type="InterPro" id="IPR001650">
    <property type="entry name" value="Helicase_C-like"/>
</dbReference>
<dbReference type="PANTHER" id="PTHR47396">
    <property type="entry name" value="TYPE I RESTRICTION ENZYME ECOKI R PROTEIN"/>
    <property type="match status" value="1"/>
</dbReference>
<keyword evidence="3" id="KW-0067">ATP-binding</keyword>
<dbReference type="GO" id="GO:0016787">
    <property type="term" value="F:hydrolase activity"/>
    <property type="evidence" value="ECO:0007669"/>
    <property type="project" value="UniProtKB-KW"/>
</dbReference>
<sequence length="585" mass="66473">MELQLRPYQQEAINSFFRDLPNQRRQLIVLPTGGGKTIVFGTLAKRFNQLFGSQKPILIMAHRDELLQQAEEKLRLVWPDVKVGRVHGRRNETDTDVIIASTQTLVAGRYIPQPSLVIYDECHHGRAEGAFGVLDQLGIFQPDGPVLLGVTATPARSDKNELGDLFENLTYEKTILQLIMDGYLTDVRGIRVKVPMLDLKQIRTTAGGDYNSKDLALILNHQDALNAVVDSVKTYAPNRKSIIFAVDVAHAKALAKQFNNAGIKAAEVNGDMKSAERKIIIDDFLANKIQVLVNVSILTEGFDSPDISCVVIARPTRSQGLYAQMVGRALRLHPGKMDALVLDLTGASDDKALQTFTKLMSTQPRKVKGEDNQQRTFYSNMAREMQEGESVSEWIQRLEQTQRENITRQEVIVQSINLFVNRARFKWEQVGQAFAINYGEEHWAFLLPVPEEGKWWPAIERNREGRLLPLFDTPVSMEYAQGIAEAFLDSLESKLLGQDEDWRNARITQRQSYILDKYRIEYGSTWTRGQANDVISKKFAKRKVKDALKRFDPTEWKRVFGDAKVQQWHRHQLALLHPVNQAKIV</sequence>
<evidence type="ECO:0000313" key="4">
    <source>
        <dbReference type="Proteomes" id="UP001597079"/>
    </source>
</evidence>
<keyword evidence="3" id="KW-0378">Hydrolase</keyword>
<dbReference type="CDD" id="cd18799">
    <property type="entry name" value="SF2_C_EcoAI-like"/>
    <property type="match status" value="1"/>
</dbReference>
<dbReference type="GO" id="GO:0004386">
    <property type="term" value="F:helicase activity"/>
    <property type="evidence" value="ECO:0007669"/>
    <property type="project" value="UniProtKB-KW"/>
</dbReference>